<evidence type="ECO:0000256" key="4">
    <source>
        <dbReference type="ARBA" id="ARBA00035371"/>
    </source>
</evidence>
<protein>
    <recommendedName>
        <fullName evidence="4">30S ribosomal protein S16, chloroplastic</fullName>
    </recommendedName>
</protein>
<dbReference type="HAMAP" id="MF_00385">
    <property type="entry name" value="Ribosomal_bS16"/>
    <property type="match status" value="1"/>
</dbReference>
<organism evidence="5 6">
    <name type="scientific">Coccomyxa viridis</name>
    <dbReference type="NCBI Taxonomy" id="1274662"/>
    <lineage>
        <taxon>Eukaryota</taxon>
        <taxon>Viridiplantae</taxon>
        <taxon>Chlorophyta</taxon>
        <taxon>core chlorophytes</taxon>
        <taxon>Trebouxiophyceae</taxon>
        <taxon>Trebouxiophyceae incertae sedis</taxon>
        <taxon>Coccomyxaceae</taxon>
        <taxon>Coccomyxa</taxon>
    </lineage>
</organism>
<comment type="similarity">
    <text evidence="1">Belongs to the bacterial ribosomal protein bS16 family.</text>
</comment>
<evidence type="ECO:0000256" key="2">
    <source>
        <dbReference type="ARBA" id="ARBA00022980"/>
    </source>
</evidence>
<dbReference type="Gene3D" id="3.30.1320.10">
    <property type="match status" value="1"/>
</dbReference>
<dbReference type="EMBL" id="CAXHTA020000020">
    <property type="protein sequence ID" value="CAL5229205.1"/>
    <property type="molecule type" value="Genomic_DNA"/>
</dbReference>
<dbReference type="SUPFAM" id="SSF54565">
    <property type="entry name" value="Ribosomal protein S16"/>
    <property type="match status" value="1"/>
</dbReference>
<evidence type="ECO:0000256" key="3">
    <source>
        <dbReference type="ARBA" id="ARBA00023274"/>
    </source>
</evidence>
<dbReference type="Proteomes" id="UP001497392">
    <property type="component" value="Unassembled WGS sequence"/>
</dbReference>
<keyword evidence="6" id="KW-1185">Reference proteome</keyword>
<dbReference type="PANTHER" id="PTHR12919:SF20">
    <property type="entry name" value="SMALL RIBOSOMAL SUBUNIT PROTEIN BS16M"/>
    <property type="match status" value="1"/>
</dbReference>
<accession>A0ABP1GAG0</accession>
<name>A0ABP1GAG0_9CHLO</name>
<evidence type="ECO:0000313" key="6">
    <source>
        <dbReference type="Proteomes" id="UP001497392"/>
    </source>
</evidence>
<evidence type="ECO:0000313" key="5">
    <source>
        <dbReference type="EMBL" id="CAL5229205.1"/>
    </source>
</evidence>
<dbReference type="InterPro" id="IPR023803">
    <property type="entry name" value="Ribosomal_bS16_dom_sf"/>
</dbReference>
<reference evidence="5 6" key="1">
    <citation type="submission" date="2024-06" db="EMBL/GenBank/DDBJ databases">
        <authorList>
            <person name="Kraege A."/>
            <person name="Thomma B."/>
        </authorList>
    </citation>
    <scope>NUCLEOTIDE SEQUENCE [LARGE SCALE GENOMIC DNA]</scope>
</reference>
<dbReference type="PANTHER" id="PTHR12919">
    <property type="entry name" value="30S RIBOSOMAL PROTEIN S16"/>
    <property type="match status" value="1"/>
</dbReference>
<dbReference type="NCBIfam" id="TIGR00002">
    <property type="entry name" value="S16"/>
    <property type="match status" value="1"/>
</dbReference>
<proteinExistence type="inferred from homology"/>
<keyword evidence="2" id="KW-0689">Ribosomal protein</keyword>
<comment type="caution">
    <text evidence="5">The sequence shown here is derived from an EMBL/GenBank/DDBJ whole genome shotgun (WGS) entry which is preliminary data.</text>
</comment>
<dbReference type="Pfam" id="PF00886">
    <property type="entry name" value="Ribosomal_S16"/>
    <property type="match status" value="1"/>
</dbReference>
<evidence type="ECO:0000256" key="1">
    <source>
        <dbReference type="ARBA" id="ARBA00006668"/>
    </source>
</evidence>
<dbReference type="InterPro" id="IPR000307">
    <property type="entry name" value="Ribosomal_bS16"/>
</dbReference>
<keyword evidence="3" id="KW-0687">Ribonucleoprotein</keyword>
<sequence>MNASMQCSTSGLSSVAHISATRDLSTQGTLRLAPRQTALRVENRVAIRFQRFGRTKKPFYRLVAIDSRDRRDGRPLERLGFYDPLKKETNLNAPAIKKWLEVGAQPSETVRDLLKRAMVIE</sequence>
<gene>
    <name evidence="5" type="primary">g12488</name>
    <name evidence="5" type="ORF">VP750_LOCUS11111</name>
</gene>